<evidence type="ECO:0000256" key="15">
    <source>
        <dbReference type="ARBA" id="ARBA00029567"/>
    </source>
</evidence>
<feature type="transmembrane region" description="Helical" evidence="19">
    <location>
        <begin position="261"/>
        <end position="279"/>
    </location>
</feature>
<dbReference type="AlphaFoldDB" id="A0A0X8HTQ5"/>
<dbReference type="STRING" id="45286.A0A0X8HTQ5"/>
<evidence type="ECO:0000256" key="18">
    <source>
        <dbReference type="ARBA" id="ARBA00045078"/>
    </source>
</evidence>
<evidence type="ECO:0000256" key="14">
    <source>
        <dbReference type="ARBA" id="ARBA00023136"/>
    </source>
</evidence>
<evidence type="ECO:0000256" key="2">
    <source>
        <dbReference type="ARBA" id="ARBA00004477"/>
    </source>
</evidence>
<evidence type="ECO:0000256" key="16">
    <source>
        <dbReference type="ARBA" id="ARBA00033238"/>
    </source>
</evidence>
<evidence type="ECO:0000256" key="3">
    <source>
        <dbReference type="ARBA" id="ARBA00004922"/>
    </source>
</evidence>
<dbReference type="InterPro" id="IPR000715">
    <property type="entry name" value="Glycosyl_transferase_4"/>
</dbReference>
<comment type="similarity">
    <text evidence="4">Belongs to the glycosyltransferase 4 family.</text>
</comment>
<dbReference type="Pfam" id="PF00953">
    <property type="entry name" value="Glycos_transf_4"/>
    <property type="match status" value="1"/>
</dbReference>
<evidence type="ECO:0000256" key="4">
    <source>
        <dbReference type="ARBA" id="ARBA00009317"/>
    </source>
</evidence>
<feature type="transmembrane region" description="Helical" evidence="19">
    <location>
        <begin position="230"/>
        <end position="249"/>
    </location>
</feature>
<feature type="transmembrane region" description="Helical" evidence="19">
    <location>
        <begin position="201"/>
        <end position="223"/>
    </location>
</feature>
<keyword evidence="9 19" id="KW-0812">Transmembrane</keyword>
<evidence type="ECO:0000256" key="13">
    <source>
        <dbReference type="ARBA" id="ARBA00022989"/>
    </source>
</evidence>
<comment type="function">
    <text evidence="17">UDP-N-acetylglucosamine--dolichyl-phosphate N-acetylglucosaminephosphotransferase that operates in the biosynthetic pathway of dolichol-linked oligosaccharides, the glycan precursors employed in protein asparagine (N)-glycosylation. The assembly of dolichol-linked oligosaccharides begins on the cytosolic side of the endoplasmic reticulum membrane and finishes in its lumen. The sequential addition of sugars to dolichol pyrophosphate produces dolichol-linked oligosaccharides containing fourteen sugars, including two GlcNAcs, nine mannoses and three glucoses. Once assembled, the oligosaccharide is transferred from the lipid to nascent proteins by oligosaccharyltransferases. Catalyzes the initial step of dolichol-linked oligosaccharide biosynthesis, transfering GlcNAc-1-P from cytosolic UDP-GlcNAc onto the carrier lipid dolichyl phosphate (P-dolichol), yielding GlcNAc-P-P-dolichol embedded in the cytoplasmic leaflet of the endoplasmic reticulum membrane.</text>
</comment>
<evidence type="ECO:0000256" key="9">
    <source>
        <dbReference type="ARBA" id="ARBA00022692"/>
    </source>
</evidence>
<evidence type="ECO:0000256" key="1">
    <source>
        <dbReference type="ARBA" id="ARBA00001946"/>
    </source>
</evidence>
<comment type="cofactor">
    <cofactor evidence="1">
        <name>Mg(2+)</name>
        <dbReference type="ChEBI" id="CHEBI:18420"/>
    </cofactor>
</comment>
<proteinExistence type="inferred from homology"/>
<evidence type="ECO:0000256" key="8">
    <source>
        <dbReference type="ARBA" id="ARBA00022679"/>
    </source>
</evidence>
<evidence type="ECO:0000256" key="10">
    <source>
        <dbReference type="ARBA" id="ARBA00022723"/>
    </source>
</evidence>
<dbReference type="RefSeq" id="XP_017988306.1">
    <property type="nucleotide sequence ID" value="XM_018132817.1"/>
</dbReference>
<dbReference type="Proteomes" id="UP000243052">
    <property type="component" value="Chromosome v"/>
</dbReference>
<dbReference type="InterPro" id="IPR033895">
    <property type="entry name" value="GPT"/>
</dbReference>
<comment type="catalytic activity">
    <reaction evidence="18">
        <text>a di-trans,poly-cis-dolichyl phosphate + UDP-N-acetyl-alpha-D-glucosamine = an N-acetyl-alpha-D-glucosaminyl-diphospho-di-trans,poly-cis-dolichol + UMP</text>
        <dbReference type="Rhea" id="RHEA:13289"/>
        <dbReference type="Rhea" id="RHEA-COMP:19498"/>
        <dbReference type="Rhea" id="RHEA-COMP:19507"/>
        <dbReference type="ChEBI" id="CHEBI:57683"/>
        <dbReference type="ChEBI" id="CHEBI:57705"/>
        <dbReference type="ChEBI" id="CHEBI:57865"/>
        <dbReference type="ChEBI" id="CHEBI:58427"/>
        <dbReference type="EC" id="2.7.8.15"/>
    </reaction>
    <physiologicalReaction direction="left-to-right" evidence="18">
        <dbReference type="Rhea" id="RHEA:13290"/>
    </physiologicalReaction>
</comment>
<feature type="transmembrane region" description="Helical" evidence="19">
    <location>
        <begin position="156"/>
        <end position="181"/>
    </location>
</feature>
<dbReference type="GO" id="GO:0005789">
    <property type="term" value="C:endoplasmic reticulum membrane"/>
    <property type="evidence" value="ECO:0007669"/>
    <property type="project" value="UniProtKB-SubCell"/>
</dbReference>
<keyword evidence="21" id="KW-1185">Reference proteome</keyword>
<dbReference type="CDD" id="cd06855">
    <property type="entry name" value="GT_GPT_euk"/>
    <property type="match status" value="1"/>
</dbReference>
<dbReference type="EC" id="2.7.8.15" evidence="5"/>
<keyword evidence="13 19" id="KW-1133">Transmembrane helix</keyword>
<evidence type="ECO:0000313" key="20">
    <source>
        <dbReference type="EMBL" id="AMD21310.1"/>
    </source>
</evidence>
<keyword evidence="7" id="KW-0328">Glycosyltransferase</keyword>
<gene>
    <name evidence="20" type="ORF">AW171_hschr53254</name>
</gene>
<keyword evidence="12" id="KW-0460">Magnesium</keyword>
<evidence type="ECO:0000256" key="5">
    <source>
        <dbReference type="ARBA" id="ARBA00013225"/>
    </source>
</evidence>
<feature type="transmembrane region" description="Helical" evidence="19">
    <location>
        <begin position="291"/>
        <end position="310"/>
    </location>
</feature>
<dbReference type="UniPathway" id="UPA00378"/>
<dbReference type="GeneID" id="28724593"/>
<comment type="subcellular location">
    <subcellularLocation>
        <location evidence="2">Endoplasmic reticulum membrane</location>
        <topology evidence="2">Multi-pass membrane protein</topology>
    </subcellularLocation>
</comment>
<dbReference type="GO" id="GO:0003975">
    <property type="term" value="F:UDP-N-acetylglucosamine-dolichyl-phosphate N-acetylglucosaminephosphotransferase activity"/>
    <property type="evidence" value="ECO:0007669"/>
    <property type="project" value="UniProtKB-EC"/>
</dbReference>
<evidence type="ECO:0000256" key="19">
    <source>
        <dbReference type="SAM" id="Phobius"/>
    </source>
</evidence>
<feature type="transmembrane region" description="Helical" evidence="19">
    <location>
        <begin position="68"/>
        <end position="93"/>
    </location>
</feature>
<dbReference type="EMBL" id="CP014245">
    <property type="protein sequence ID" value="AMD21310.1"/>
    <property type="molecule type" value="Genomic_DNA"/>
</dbReference>
<keyword evidence="10" id="KW-0479">Metal-binding</keyword>
<accession>A0A0X8HTQ5</accession>
<sequence>MPQLFSLTHLIIAALLLVYSNYSGALYSSIGFAIIGYSATNALIPRVTQSFIQVGLCGKDLGKKGQPLLPETIGAVAATVYLFGMILSIPFLFYKYLVVTSGGGRRDMEVLDKSAELLVFPHGKLSEYLSAILCLQSTVLLGAVDDLFDLRWRHKVIFPVISVIPLLVVYYADFGVTYVLIPKLVRQLFPFLNLRKTINLGWAYYAYMASMSIFCSNSINILAGINGLEVLQSIVLGIVCLCNDTIYMIWGSEEAKESHLFSMVMIIPFIGVSAAIFRWNKWPARVFVGDTYCYFAGMVFAVVGILGHFAKTMMMFFAPQLFNFIYSIPQLFGLVTCPRHRLPRFNPEDGLMYPSKADLKANPPYKIVTKALKVLHSLHLVELTFDKDGEVTECNNLTLINLVLVWAGPMREDRLCYTLCAIQLVVDLMLLCLRHVIGSLVYGQDNLWHIA</sequence>
<evidence type="ECO:0000256" key="17">
    <source>
        <dbReference type="ARBA" id="ARBA00044717"/>
    </source>
</evidence>
<name>A0A0X8HTQ5_9SACH</name>
<dbReference type="GO" id="GO:0046872">
    <property type="term" value="F:metal ion binding"/>
    <property type="evidence" value="ECO:0007669"/>
    <property type="project" value="UniProtKB-KW"/>
</dbReference>
<organism evidence="20 21">
    <name type="scientific">Eremothecium sinecaudum</name>
    <dbReference type="NCBI Taxonomy" id="45286"/>
    <lineage>
        <taxon>Eukaryota</taxon>
        <taxon>Fungi</taxon>
        <taxon>Dikarya</taxon>
        <taxon>Ascomycota</taxon>
        <taxon>Saccharomycotina</taxon>
        <taxon>Saccharomycetes</taxon>
        <taxon>Saccharomycetales</taxon>
        <taxon>Saccharomycetaceae</taxon>
        <taxon>Eremothecium</taxon>
    </lineage>
</organism>
<dbReference type="PANTHER" id="PTHR10571">
    <property type="entry name" value="UDP-N-ACETYLGLUCOSAMINE--DOLICHYL-PHOSPHATE N-ACETYLGLUCOSAMINEPHOSPHOTRANSFERASE"/>
    <property type="match status" value="1"/>
</dbReference>
<reference evidence="20 21" key="1">
    <citation type="submission" date="2016-01" db="EMBL/GenBank/DDBJ databases">
        <title>Genome sequence of the yeast Holleya sinecauda.</title>
        <authorList>
            <person name="Dietrich F.S."/>
        </authorList>
    </citation>
    <scope>NUCLEOTIDE SEQUENCE [LARGE SCALE GENOMIC DNA]</scope>
    <source>
        <strain evidence="20 21">ATCC 58844</strain>
    </source>
</reference>
<protein>
    <recommendedName>
        <fullName evidence="6">UDP-N-acetylglucosamine--dolichyl-phosphate N-acetylglucosaminephosphotransferase</fullName>
        <ecNumber evidence="5">2.7.8.15</ecNumber>
    </recommendedName>
    <alternativeName>
        <fullName evidence="15">GlcNAc-1-P transferase</fullName>
    </alternativeName>
    <alternativeName>
        <fullName evidence="16">N-acetylglucosamine-1-phosphate transferase</fullName>
    </alternativeName>
</protein>
<evidence type="ECO:0000256" key="11">
    <source>
        <dbReference type="ARBA" id="ARBA00022824"/>
    </source>
</evidence>
<dbReference type="PANTHER" id="PTHR10571:SF0">
    <property type="entry name" value="UDP-N-ACETYLGLUCOSAMINE--DOLICHYL-PHOSPHATE N-ACETYLGLUCOSAMINEPHOSPHOTRANSFERASE"/>
    <property type="match status" value="1"/>
</dbReference>
<comment type="pathway">
    <text evidence="3">Protein modification; protein glycosylation.</text>
</comment>
<dbReference type="GO" id="GO:0016757">
    <property type="term" value="F:glycosyltransferase activity"/>
    <property type="evidence" value="ECO:0007669"/>
    <property type="project" value="UniProtKB-KW"/>
</dbReference>
<evidence type="ECO:0000256" key="7">
    <source>
        <dbReference type="ARBA" id="ARBA00022676"/>
    </source>
</evidence>
<dbReference type="GO" id="GO:0006488">
    <property type="term" value="P:dolichol-linked oligosaccharide biosynthetic process"/>
    <property type="evidence" value="ECO:0007669"/>
    <property type="project" value="InterPro"/>
</dbReference>
<dbReference type="OrthoDB" id="10262326at2759"/>
<evidence type="ECO:0000313" key="21">
    <source>
        <dbReference type="Proteomes" id="UP000243052"/>
    </source>
</evidence>
<keyword evidence="14 19" id="KW-0472">Membrane</keyword>
<keyword evidence="8" id="KW-0808">Transferase</keyword>
<feature type="transmembrane region" description="Helical" evidence="19">
    <location>
        <begin position="415"/>
        <end position="437"/>
    </location>
</feature>
<keyword evidence="11" id="KW-0256">Endoplasmic reticulum</keyword>
<evidence type="ECO:0000256" key="12">
    <source>
        <dbReference type="ARBA" id="ARBA00022842"/>
    </source>
</evidence>
<feature type="transmembrane region" description="Helical" evidence="19">
    <location>
        <begin position="316"/>
        <end position="335"/>
    </location>
</feature>
<evidence type="ECO:0000256" key="6">
    <source>
        <dbReference type="ARBA" id="ARBA00017659"/>
    </source>
</evidence>